<name>J3NKJ0_GAET3</name>
<protein>
    <submittedName>
        <fullName evidence="2 3">Uncharacterized protein</fullName>
    </submittedName>
</protein>
<dbReference type="VEuPathDB" id="FungiDB:GGTG_01781"/>
<sequence length="54" mass="6194">MQSASTAEEHVWCLRRKAVGQSREQRLSESGRFARPNQRGPERIRAESHRGICS</sequence>
<feature type="compositionally biased region" description="Basic and acidic residues" evidence="1">
    <location>
        <begin position="40"/>
        <end position="54"/>
    </location>
</feature>
<gene>
    <name evidence="3" type="primary">20342239</name>
    <name evidence="2" type="ORF">GGTG_01781</name>
</gene>
<dbReference type="GeneID" id="20342239"/>
<accession>J3NKJ0</accession>
<dbReference type="RefSeq" id="XP_009217816.1">
    <property type="nucleotide sequence ID" value="XM_009219552.1"/>
</dbReference>
<proteinExistence type="predicted"/>
<organism evidence="2">
    <name type="scientific">Gaeumannomyces tritici (strain R3-111a-1)</name>
    <name type="common">Wheat and barley take-all root rot fungus</name>
    <name type="synonym">Gaeumannomyces graminis var. tritici</name>
    <dbReference type="NCBI Taxonomy" id="644352"/>
    <lineage>
        <taxon>Eukaryota</taxon>
        <taxon>Fungi</taxon>
        <taxon>Dikarya</taxon>
        <taxon>Ascomycota</taxon>
        <taxon>Pezizomycotina</taxon>
        <taxon>Sordariomycetes</taxon>
        <taxon>Sordariomycetidae</taxon>
        <taxon>Magnaporthales</taxon>
        <taxon>Magnaporthaceae</taxon>
        <taxon>Gaeumannomyces</taxon>
    </lineage>
</organism>
<dbReference type="EnsemblFungi" id="EJT81807">
    <property type="protein sequence ID" value="EJT81807"/>
    <property type="gene ID" value="GGTG_01781"/>
</dbReference>
<evidence type="ECO:0000313" key="3">
    <source>
        <dbReference type="EnsemblFungi" id="EJT81807"/>
    </source>
</evidence>
<reference evidence="4" key="1">
    <citation type="submission" date="2010-07" db="EMBL/GenBank/DDBJ databases">
        <title>The genome sequence of Gaeumannomyces graminis var. tritici strain R3-111a-1.</title>
        <authorList>
            <consortium name="The Broad Institute Genome Sequencing Platform"/>
            <person name="Ma L.-J."/>
            <person name="Dead R."/>
            <person name="Young S."/>
            <person name="Zeng Q."/>
            <person name="Koehrsen M."/>
            <person name="Alvarado L."/>
            <person name="Berlin A."/>
            <person name="Chapman S.B."/>
            <person name="Chen Z."/>
            <person name="Freedman E."/>
            <person name="Gellesch M."/>
            <person name="Goldberg J."/>
            <person name="Griggs A."/>
            <person name="Gujja S."/>
            <person name="Heilman E.R."/>
            <person name="Heiman D."/>
            <person name="Hepburn T."/>
            <person name="Howarth C."/>
            <person name="Jen D."/>
            <person name="Larson L."/>
            <person name="Mehta T."/>
            <person name="Neiman D."/>
            <person name="Pearson M."/>
            <person name="Roberts A."/>
            <person name="Saif S."/>
            <person name="Shea T."/>
            <person name="Shenoy N."/>
            <person name="Sisk P."/>
            <person name="Stolte C."/>
            <person name="Sykes S."/>
            <person name="Walk T."/>
            <person name="White J."/>
            <person name="Yandava C."/>
            <person name="Haas B."/>
            <person name="Nusbaum C."/>
            <person name="Birren B."/>
        </authorList>
    </citation>
    <scope>NUCLEOTIDE SEQUENCE [LARGE SCALE GENOMIC DNA]</scope>
    <source>
        <strain evidence="4">R3-111a-1</strain>
    </source>
</reference>
<evidence type="ECO:0000313" key="2">
    <source>
        <dbReference type="EMBL" id="EJT81807.1"/>
    </source>
</evidence>
<reference evidence="3" key="5">
    <citation type="submission" date="2018-04" db="UniProtKB">
        <authorList>
            <consortium name="EnsemblFungi"/>
        </authorList>
    </citation>
    <scope>IDENTIFICATION</scope>
    <source>
        <strain evidence="3">R3-111a-1</strain>
    </source>
</reference>
<reference evidence="3" key="4">
    <citation type="journal article" date="2015" name="G3 (Bethesda)">
        <title>Genome sequences of three phytopathogenic species of the Magnaporthaceae family of fungi.</title>
        <authorList>
            <person name="Okagaki L.H."/>
            <person name="Nunes C.C."/>
            <person name="Sailsbery J."/>
            <person name="Clay B."/>
            <person name="Brown D."/>
            <person name="John T."/>
            <person name="Oh Y."/>
            <person name="Young N."/>
            <person name="Fitzgerald M."/>
            <person name="Haas B.J."/>
            <person name="Zeng Q."/>
            <person name="Young S."/>
            <person name="Adiconis X."/>
            <person name="Fan L."/>
            <person name="Levin J.Z."/>
            <person name="Mitchell T.K."/>
            <person name="Okubara P.A."/>
            <person name="Farman M.L."/>
            <person name="Kohn L.M."/>
            <person name="Birren B."/>
            <person name="Ma L.-J."/>
            <person name="Dean R.A."/>
        </authorList>
    </citation>
    <scope>NUCLEOTIDE SEQUENCE</scope>
    <source>
        <strain evidence="3">R3-111a-1</strain>
    </source>
</reference>
<dbReference type="Proteomes" id="UP000006039">
    <property type="component" value="Unassembled WGS sequence"/>
</dbReference>
<feature type="region of interest" description="Disordered" evidence="1">
    <location>
        <begin position="21"/>
        <end position="54"/>
    </location>
</feature>
<dbReference type="HOGENOM" id="CLU_3050426_0_0_1"/>
<reference evidence="2" key="2">
    <citation type="submission" date="2010-07" db="EMBL/GenBank/DDBJ databases">
        <authorList>
            <consortium name="The Broad Institute Genome Sequencing Platform"/>
            <consortium name="Broad Institute Genome Sequencing Center for Infectious Disease"/>
            <person name="Ma L.-J."/>
            <person name="Dead R."/>
            <person name="Young S."/>
            <person name="Zeng Q."/>
            <person name="Koehrsen M."/>
            <person name="Alvarado L."/>
            <person name="Berlin A."/>
            <person name="Chapman S.B."/>
            <person name="Chen Z."/>
            <person name="Freedman E."/>
            <person name="Gellesch M."/>
            <person name="Goldberg J."/>
            <person name="Griggs A."/>
            <person name="Gujja S."/>
            <person name="Heilman E.R."/>
            <person name="Heiman D."/>
            <person name="Hepburn T."/>
            <person name="Howarth C."/>
            <person name="Jen D."/>
            <person name="Larson L."/>
            <person name="Mehta T."/>
            <person name="Neiman D."/>
            <person name="Pearson M."/>
            <person name="Roberts A."/>
            <person name="Saif S."/>
            <person name="Shea T."/>
            <person name="Shenoy N."/>
            <person name="Sisk P."/>
            <person name="Stolte C."/>
            <person name="Sykes S."/>
            <person name="Walk T."/>
            <person name="White J."/>
            <person name="Yandava C."/>
            <person name="Haas B."/>
            <person name="Nusbaum C."/>
            <person name="Birren B."/>
        </authorList>
    </citation>
    <scope>NUCLEOTIDE SEQUENCE</scope>
    <source>
        <strain evidence="2">R3-111a-1</strain>
    </source>
</reference>
<evidence type="ECO:0000256" key="1">
    <source>
        <dbReference type="SAM" id="MobiDB-lite"/>
    </source>
</evidence>
<dbReference type="EMBL" id="GL385395">
    <property type="protein sequence ID" value="EJT81807.1"/>
    <property type="molecule type" value="Genomic_DNA"/>
</dbReference>
<evidence type="ECO:0000313" key="4">
    <source>
        <dbReference type="Proteomes" id="UP000006039"/>
    </source>
</evidence>
<reference evidence="2" key="3">
    <citation type="submission" date="2010-09" db="EMBL/GenBank/DDBJ databases">
        <title>Annotation of Gaeumannomyces graminis var. tritici R3-111a-1.</title>
        <authorList>
            <consortium name="The Broad Institute Genome Sequencing Platform"/>
            <person name="Ma L.-J."/>
            <person name="Dead R."/>
            <person name="Young S.K."/>
            <person name="Zeng Q."/>
            <person name="Gargeya S."/>
            <person name="Fitzgerald M."/>
            <person name="Haas B."/>
            <person name="Abouelleil A."/>
            <person name="Alvarado L."/>
            <person name="Arachchi H.M."/>
            <person name="Berlin A."/>
            <person name="Brown A."/>
            <person name="Chapman S.B."/>
            <person name="Chen Z."/>
            <person name="Dunbar C."/>
            <person name="Freedman E."/>
            <person name="Gearin G."/>
            <person name="Gellesch M."/>
            <person name="Goldberg J."/>
            <person name="Griggs A."/>
            <person name="Gujja S."/>
            <person name="Heiman D."/>
            <person name="Howarth C."/>
            <person name="Larson L."/>
            <person name="Lui A."/>
            <person name="MacDonald P.J.P."/>
            <person name="Mehta T."/>
            <person name="Montmayeur A."/>
            <person name="Murphy C."/>
            <person name="Neiman D."/>
            <person name="Pearson M."/>
            <person name="Priest M."/>
            <person name="Roberts A."/>
            <person name="Saif S."/>
            <person name="Shea T."/>
            <person name="Shenoy N."/>
            <person name="Sisk P."/>
            <person name="Stolte C."/>
            <person name="Sykes S."/>
            <person name="Yandava C."/>
            <person name="Wortman J."/>
            <person name="Nusbaum C."/>
            <person name="Birren B."/>
        </authorList>
    </citation>
    <scope>NUCLEOTIDE SEQUENCE</scope>
    <source>
        <strain evidence="2">R3-111a-1</strain>
    </source>
</reference>
<keyword evidence="4" id="KW-1185">Reference proteome</keyword>
<dbReference type="AlphaFoldDB" id="J3NKJ0"/>